<gene>
    <name evidence="1" type="ORF">ACFQJ9_18850</name>
</gene>
<dbReference type="Proteomes" id="UP001596447">
    <property type="component" value="Unassembled WGS sequence"/>
</dbReference>
<dbReference type="AlphaFoldDB" id="A0ABD5Z8D7"/>
<evidence type="ECO:0000313" key="2">
    <source>
        <dbReference type="Proteomes" id="UP001596447"/>
    </source>
</evidence>
<accession>A0ABD5Z8D7</accession>
<keyword evidence="2" id="KW-1185">Reference proteome</keyword>
<protein>
    <submittedName>
        <fullName evidence="1">Uncharacterized protein</fullName>
    </submittedName>
</protein>
<reference evidence="1 2" key="1">
    <citation type="journal article" date="2019" name="Int. J. Syst. Evol. Microbiol.">
        <title>The Global Catalogue of Microorganisms (GCM) 10K type strain sequencing project: providing services to taxonomists for standard genome sequencing and annotation.</title>
        <authorList>
            <consortium name="The Broad Institute Genomics Platform"/>
            <consortium name="The Broad Institute Genome Sequencing Center for Infectious Disease"/>
            <person name="Wu L."/>
            <person name="Ma J."/>
        </authorList>
    </citation>
    <scope>NUCLEOTIDE SEQUENCE [LARGE SCALE GENOMIC DNA]</scope>
    <source>
        <strain evidence="1 2">XZGYJ-43</strain>
    </source>
</reference>
<dbReference type="EMBL" id="JBHTAR010000011">
    <property type="protein sequence ID" value="MFC7201436.1"/>
    <property type="molecule type" value="Genomic_DNA"/>
</dbReference>
<dbReference type="RefSeq" id="WP_279528181.1">
    <property type="nucleotide sequence ID" value="NZ_CP122312.1"/>
</dbReference>
<evidence type="ECO:0000313" key="1">
    <source>
        <dbReference type="EMBL" id="MFC7201436.1"/>
    </source>
</evidence>
<proteinExistence type="predicted"/>
<sequence length="191" mass="21574">MRVEVFGGVEVPADECGEEWHQTVTFPPFVNGYAPAYECLFGGVDAVGFDPVAPERGLPDDASDGVTDRYADTEAPFGESYVTLAELRSAGWGSEADGGPYYWKVDEGGKYRRFQRTDELSEDELARLDAGERVTWMDWDGRYDLVRAPFTRKMALQRGGWWWVVTDLLERLVTHDVYDPEEVRAVGWCAE</sequence>
<name>A0ABD5Z8D7_9EURY</name>
<organism evidence="1 2">
    <name type="scientific">Halospeciosus flavus</name>
    <dbReference type="NCBI Taxonomy" id="3032283"/>
    <lineage>
        <taxon>Archaea</taxon>
        <taxon>Methanobacteriati</taxon>
        <taxon>Methanobacteriota</taxon>
        <taxon>Stenosarchaea group</taxon>
        <taxon>Halobacteria</taxon>
        <taxon>Halobacteriales</taxon>
        <taxon>Halobacteriaceae</taxon>
        <taxon>Halospeciosus</taxon>
    </lineage>
</organism>
<comment type="caution">
    <text evidence="1">The sequence shown here is derived from an EMBL/GenBank/DDBJ whole genome shotgun (WGS) entry which is preliminary data.</text>
</comment>